<evidence type="ECO:0000313" key="3">
    <source>
        <dbReference type="Proteomes" id="UP000613177"/>
    </source>
</evidence>
<dbReference type="AlphaFoldDB" id="A0A8H7W082"/>
<organism evidence="2 3">
    <name type="scientific">Thamnidium elegans</name>
    <dbReference type="NCBI Taxonomy" id="101142"/>
    <lineage>
        <taxon>Eukaryota</taxon>
        <taxon>Fungi</taxon>
        <taxon>Fungi incertae sedis</taxon>
        <taxon>Mucoromycota</taxon>
        <taxon>Mucoromycotina</taxon>
        <taxon>Mucoromycetes</taxon>
        <taxon>Mucorales</taxon>
        <taxon>Mucorineae</taxon>
        <taxon>Mucoraceae</taxon>
        <taxon>Thamnidium</taxon>
    </lineage>
</organism>
<feature type="region of interest" description="Disordered" evidence="1">
    <location>
        <begin position="1"/>
        <end position="22"/>
    </location>
</feature>
<feature type="compositionally biased region" description="Basic and acidic residues" evidence="1">
    <location>
        <begin position="1"/>
        <end position="14"/>
    </location>
</feature>
<name>A0A8H7W082_9FUNG</name>
<comment type="caution">
    <text evidence="2">The sequence shown here is derived from an EMBL/GenBank/DDBJ whole genome shotgun (WGS) entry which is preliminary data.</text>
</comment>
<protein>
    <submittedName>
        <fullName evidence="2">Uncharacterized protein</fullName>
    </submittedName>
</protein>
<evidence type="ECO:0000313" key="2">
    <source>
        <dbReference type="EMBL" id="KAG2233679.1"/>
    </source>
</evidence>
<reference evidence="2" key="1">
    <citation type="submission" date="2021-01" db="EMBL/GenBank/DDBJ databases">
        <title>Metabolic potential, ecology and presence of endohyphal bacteria is reflected in genomic diversity of Mucoromycotina.</title>
        <authorList>
            <person name="Muszewska A."/>
            <person name="Okrasinska A."/>
            <person name="Steczkiewicz K."/>
            <person name="Drgas O."/>
            <person name="Orlowska M."/>
            <person name="Perlinska-Lenart U."/>
            <person name="Aleksandrzak-Piekarczyk T."/>
            <person name="Szatraj K."/>
            <person name="Zielenkiewicz U."/>
            <person name="Pilsyk S."/>
            <person name="Malc E."/>
            <person name="Mieczkowski P."/>
            <person name="Kruszewska J.S."/>
            <person name="Biernat P."/>
            <person name="Pawlowska J."/>
        </authorList>
    </citation>
    <scope>NUCLEOTIDE SEQUENCE</scope>
    <source>
        <strain evidence="2">WA0000018081</strain>
    </source>
</reference>
<proteinExistence type="predicted"/>
<sequence>MKEKGKYVDNKQTDGFHGSSSDDDFQPVVLYRLRKKRSYGNMGNIKKRSKGKEADIVGFSSSTAVNSSVVCTSAVGYSSTVVGTNISNKRVIAIKSTYIFLKELDSNINFDLKYFVNKGLFVEVFTSLIDKQVRDGTSTGHSRLRDSIRSYRRIIAKHKNNYIRYADYTPPKLIKKEKLDDLQKRLAVEGYNKNMIKDKNHEEVLEPCNQIKLSISKKKMSETDRLYDISKVRLQTLLSMYETDYKFQKDWIYYDVKSRPLNHFKAFYKLQELVNYHILKSKKPLKDKFDTWGQVINLKKKTFRKQGGEKSLRFEGTIESDGIGVSIIKQNTPTNRRVPTNANKQQSAIKDNYEVKHIENLTQENLRQTVGECVLVDPGHRDLIHFRSLRKSNQPVVVKSAETALSETVSGSKARIRGFYSQLEHYYSDSSSNSHTYTTYLKVMLQQESISERLDKTEKAKLVELADDMDTQQINNILKAQEIDPPEYQISRNNKKQRIYKDVESLYT</sequence>
<dbReference type="Proteomes" id="UP000613177">
    <property type="component" value="Unassembled WGS sequence"/>
</dbReference>
<gene>
    <name evidence="2" type="ORF">INT48_009423</name>
</gene>
<accession>A0A8H7W082</accession>
<evidence type="ECO:0000256" key="1">
    <source>
        <dbReference type="SAM" id="MobiDB-lite"/>
    </source>
</evidence>
<dbReference type="EMBL" id="JAEPRE010000072">
    <property type="protein sequence ID" value="KAG2233679.1"/>
    <property type="molecule type" value="Genomic_DNA"/>
</dbReference>
<keyword evidence="3" id="KW-1185">Reference proteome</keyword>